<reference evidence="2" key="2">
    <citation type="journal article" date="2024" name="Plant">
        <title>Genomic evolution and insights into agronomic trait innovations of Sesamum species.</title>
        <authorList>
            <person name="Miao H."/>
            <person name="Wang L."/>
            <person name="Qu L."/>
            <person name="Liu H."/>
            <person name="Sun Y."/>
            <person name="Le M."/>
            <person name="Wang Q."/>
            <person name="Wei S."/>
            <person name="Zheng Y."/>
            <person name="Lin W."/>
            <person name="Duan Y."/>
            <person name="Cao H."/>
            <person name="Xiong S."/>
            <person name="Wang X."/>
            <person name="Wei L."/>
            <person name="Li C."/>
            <person name="Ma Q."/>
            <person name="Ju M."/>
            <person name="Zhao R."/>
            <person name="Li G."/>
            <person name="Mu C."/>
            <person name="Tian Q."/>
            <person name="Mei H."/>
            <person name="Zhang T."/>
            <person name="Gao T."/>
            <person name="Zhang H."/>
        </authorList>
    </citation>
    <scope>NUCLEOTIDE SEQUENCE</scope>
    <source>
        <strain evidence="2">KEN1</strain>
    </source>
</reference>
<sequence length="83" mass="8854">MAEQPAACARVLALSPRTPQDRTVRSSERSATPSTSKRASEASNPANSEPVDQQASEPATRDQQANHPRERIGTALERGGSVK</sequence>
<gene>
    <name evidence="2" type="ORF">Slati_0212600</name>
</gene>
<feature type="compositionally biased region" description="Basic and acidic residues" evidence="1">
    <location>
        <begin position="19"/>
        <end position="28"/>
    </location>
</feature>
<dbReference type="EMBL" id="JACGWN010000001">
    <property type="protein sequence ID" value="KAL0463250.1"/>
    <property type="molecule type" value="Genomic_DNA"/>
</dbReference>
<name>A0AAW2YC10_9LAMI</name>
<feature type="region of interest" description="Disordered" evidence="1">
    <location>
        <begin position="1"/>
        <end position="83"/>
    </location>
</feature>
<organism evidence="2">
    <name type="scientific">Sesamum latifolium</name>
    <dbReference type="NCBI Taxonomy" id="2727402"/>
    <lineage>
        <taxon>Eukaryota</taxon>
        <taxon>Viridiplantae</taxon>
        <taxon>Streptophyta</taxon>
        <taxon>Embryophyta</taxon>
        <taxon>Tracheophyta</taxon>
        <taxon>Spermatophyta</taxon>
        <taxon>Magnoliopsida</taxon>
        <taxon>eudicotyledons</taxon>
        <taxon>Gunneridae</taxon>
        <taxon>Pentapetalae</taxon>
        <taxon>asterids</taxon>
        <taxon>lamiids</taxon>
        <taxon>Lamiales</taxon>
        <taxon>Pedaliaceae</taxon>
        <taxon>Sesamum</taxon>
    </lineage>
</organism>
<evidence type="ECO:0000313" key="2">
    <source>
        <dbReference type="EMBL" id="KAL0463250.1"/>
    </source>
</evidence>
<reference evidence="2" key="1">
    <citation type="submission" date="2020-06" db="EMBL/GenBank/DDBJ databases">
        <authorList>
            <person name="Li T."/>
            <person name="Hu X."/>
            <person name="Zhang T."/>
            <person name="Song X."/>
            <person name="Zhang H."/>
            <person name="Dai N."/>
            <person name="Sheng W."/>
            <person name="Hou X."/>
            <person name="Wei L."/>
        </authorList>
    </citation>
    <scope>NUCLEOTIDE SEQUENCE</scope>
    <source>
        <strain evidence="2">KEN1</strain>
        <tissue evidence="2">Leaf</tissue>
    </source>
</reference>
<feature type="compositionally biased region" description="Polar residues" evidence="1">
    <location>
        <begin position="29"/>
        <end position="66"/>
    </location>
</feature>
<proteinExistence type="predicted"/>
<comment type="caution">
    <text evidence="2">The sequence shown here is derived from an EMBL/GenBank/DDBJ whole genome shotgun (WGS) entry which is preliminary data.</text>
</comment>
<accession>A0AAW2YC10</accession>
<evidence type="ECO:0000256" key="1">
    <source>
        <dbReference type="SAM" id="MobiDB-lite"/>
    </source>
</evidence>
<protein>
    <submittedName>
        <fullName evidence="2">Uncharacterized protein</fullName>
    </submittedName>
</protein>
<dbReference type="AlphaFoldDB" id="A0AAW2YC10"/>